<dbReference type="InterPro" id="IPR012910">
    <property type="entry name" value="Plug_dom"/>
</dbReference>
<feature type="domain" description="TonB-dependent receptor plug" evidence="12">
    <location>
        <begin position="116"/>
        <end position="236"/>
    </location>
</feature>
<keyword evidence="14" id="KW-1185">Reference proteome</keyword>
<dbReference type="Pfam" id="PF07715">
    <property type="entry name" value="Plug"/>
    <property type="match status" value="1"/>
</dbReference>
<accession>A0A939G7D3</accession>
<dbReference type="Pfam" id="PF00593">
    <property type="entry name" value="TonB_dep_Rec_b-barrel"/>
    <property type="match status" value="1"/>
</dbReference>
<evidence type="ECO:0000256" key="4">
    <source>
        <dbReference type="ARBA" id="ARBA00022692"/>
    </source>
</evidence>
<evidence type="ECO:0000256" key="3">
    <source>
        <dbReference type="ARBA" id="ARBA00022452"/>
    </source>
</evidence>
<protein>
    <submittedName>
        <fullName evidence="13">TonB-dependent receptor</fullName>
    </submittedName>
</protein>
<evidence type="ECO:0000256" key="5">
    <source>
        <dbReference type="ARBA" id="ARBA00023077"/>
    </source>
</evidence>
<evidence type="ECO:0000256" key="8">
    <source>
        <dbReference type="PROSITE-ProRule" id="PRU01360"/>
    </source>
</evidence>
<dbReference type="SUPFAM" id="SSF49464">
    <property type="entry name" value="Carboxypeptidase regulatory domain-like"/>
    <property type="match status" value="1"/>
</dbReference>
<dbReference type="PANTHER" id="PTHR47234">
    <property type="match status" value="1"/>
</dbReference>
<dbReference type="Proteomes" id="UP000664795">
    <property type="component" value="Unassembled WGS sequence"/>
</dbReference>
<evidence type="ECO:0000256" key="2">
    <source>
        <dbReference type="ARBA" id="ARBA00022448"/>
    </source>
</evidence>
<keyword evidence="7 8" id="KW-0998">Cell outer membrane</keyword>
<dbReference type="Gene3D" id="2.60.40.1120">
    <property type="entry name" value="Carboxypeptidase-like, regulatory domain"/>
    <property type="match status" value="1"/>
</dbReference>
<dbReference type="PROSITE" id="PS52016">
    <property type="entry name" value="TONB_DEPENDENT_REC_3"/>
    <property type="match status" value="1"/>
</dbReference>
<dbReference type="Gene3D" id="2.40.170.20">
    <property type="entry name" value="TonB-dependent receptor, beta-barrel domain"/>
    <property type="match status" value="1"/>
</dbReference>
<keyword evidence="4 8" id="KW-0812">Transmembrane</keyword>
<feature type="signal peptide" evidence="10">
    <location>
        <begin position="1"/>
        <end position="18"/>
    </location>
</feature>
<evidence type="ECO:0000313" key="14">
    <source>
        <dbReference type="Proteomes" id="UP000664795"/>
    </source>
</evidence>
<proteinExistence type="inferred from homology"/>
<evidence type="ECO:0000259" key="11">
    <source>
        <dbReference type="Pfam" id="PF00593"/>
    </source>
</evidence>
<organism evidence="13 14">
    <name type="scientific">Fibrella aquatilis</name>
    <dbReference type="NCBI Taxonomy" id="2817059"/>
    <lineage>
        <taxon>Bacteria</taxon>
        <taxon>Pseudomonadati</taxon>
        <taxon>Bacteroidota</taxon>
        <taxon>Cytophagia</taxon>
        <taxon>Cytophagales</taxon>
        <taxon>Spirosomataceae</taxon>
        <taxon>Fibrella</taxon>
    </lineage>
</organism>
<evidence type="ECO:0000313" key="13">
    <source>
        <dbReference type="EMBL" id="MBO0931128.1"/>
    </source>
</evidence>
<dbReference type="PANTHER" id="PTHR47234:SF3">
    <property type="entry name" value="SECRETIN_TONB SHORT N-TERMINAL DOMAIN-CONTAINING PROTEIN"/>
    <property type="match status" value="1"/>
</dbReference>
<dbReference type="InterPro" id="IPR037066">
    <property type="entry name" value="Plug_dom_sf"/>
</dbReference>
<comment type="subcellular location">
    <subcellularLocation>
        <location evidence="1 8">Cell outer membrane</location>
        <topology evidence="1 8">Multi-pass membrane protein</topology>
    </subcellularLocation>
</comment>
<evidence type="ECO:0000259" key="12">
    <source>
        <dbReference type="Pfam" id="PF07715"/>
    </source>
</evidence>
<feature type="domain" description="TonB-dependent receptor-like beta-barrel" evidence="11">
    <location>
        <begin position="379"/>
        <end position="866"/>
    </location>
</feature>
<evidence type="ECO:0000256" key="6">
    <source>
        <dbReference type="ARBA" id="ARBA00023136"/>
    </source>
</evidence>
<evidence type="ECO:0000256" key="1">
    <source>
        <dbReference type="ARBA" id="ARBA00004571"/>
    </source>
</evidence>
<keyword evidence="3 8" id="KW-1134">Transmembrane beta strand</keyword>
<keyword evidence="5 9" id="KW-0798">TonB box</keyword>
<dbReference type="InterPro" id="IPR036942">
    <property type="entry name" value="Beta-barrel_TonB_sf"/>
</dbReference>
<dbReference type="InterPro" id="IPR008969">
    <property type="entry name" value="CarboxyPept-like_regulatory"/>
</dbReference>
<dbReference type="EMBL" id="JAFMYU010000005">
    <property type="protein sequence ID" value="MBO0931128.1"/>
    <property type="molecule type" value="Genomic_DNA"/>
</dbReference>
<comment type="caution">
    <text evidence="13">The sequence shown here is derived from an EMBL/GenBank/DDBJ whole genome shotgun (WGS) entry which is preliminary data.</text>
</comment>
<evidence type="ECO:0000256" key="7">
    <source>
        <dbReference type="ARBA" id="ARBA00023237"/>
    </source>
</evidence>
<keyword evidence="10" id="KW-0732">Signal</keyword>
<evidence type="ECO:0000256" key="10">
    <source>
        <dbReference type="SAM" id="SignalP"/>
    </source>
</evidence>
<dbReference type="GO" id="GO:0009279">
    <property type="term" value="C:cell outer membrane"/>
    <property type="evidence" value="ECO:0007669"/>
    <property type="project" value="UniProtKB-SubCell"/>
</dbReference>
<evidence type="ECO:0000256" key="9">
    <source>
        <dbReference type="RuleBase" id="RU003357"/>
    </source>
</evidence>
<dbReference type="Pfam" id="PF13715">
    <property type="entry name" value="CarbopepD_reg_2"/>
    <property type="match status" value="1"/>
</dbReference>
<name>A0A939G7D3_9BACT</name>
<keyword evidence="6 8" id="KW-0472">Membrane</keyword>
<dbReference type="InterPro" id="IPR039426">
    <property type="entry name" value="TonB-dep_rcpt-like"/>
</dbReference>
<keyword evidence="2 8" id="KW-0813">Transport</keyword>
<reference evidence="13 14" key="1">
    <citation type="submission" date="2021-03" db="EMBL/GenBank/DDBJ databases">
        <title>Fibrella sp. HMF5036 genome sequencing and assembly.</title>
        <authorList>
            <person name="Kang H."/>
            <person name="Kim H."/>
            <person name="Bae S."/>
            <person name="Joh K."/>
        </authorList>
    </citation>
    <scope>NUCLEOTIDE SEQUENCE [LARGE SCALE GENOMIC DNA]</scope>
    <source>
        <strain evidence="13 14">HMF5036</strain>
    </source>
</reference>
<sequence length="909" mass="98246">MKYILTLCCLLSALLLQAQSIDLRGTVADANTNQPIPGVNITVRNGTGTATDANGRFGIRVNPGAVLTFSSVGFQAQEYTVTARQTEIRIMLQPGNTDLDAVVVVGSRSNSRTVLTSAVPVDVLPVKTLQRTLPQNDLNQLLTYIAPSFQSNRQTSSDGTEHIDPASLRGLGPDQTLVLINGKRRHTTSLLNNQGTFGNGTVGTDLNAIPTAAIERIEILRDGASAQYGSDAIAGVINIILKKNTGQFEQQLTGGTTKQGDGQLLKYNANYGTNLGRNGGFINLSLEAYGRGSTNRTQNNDLIIFDQSANDYYFAYPFAGDNGADAAKSRALDDQVLKQKGLNRDDFNFHVGDAGIRNVNTFLNLGLPLKGGKGEFYAFGGYNYRRGTGYGFRRLPSSASQMVYSIFPNGFQPNTGSDIQDRSLAVGFRYKLGEWQMDLSNTLGNNRFDFDITNTVNASLQAKSPTSFQAGGHAFTQNTVNLDFARYLTGVASGLNVALGAEFRAEQYRIRAGQEESWRNYGFVTDPASGTVSNPSGLAGGAQSFPGFTPANAGTFGRSNVAIYSDNELEITKKWLVEAAGRFENYTDFGSTFNYKLASRLTLTDGINLRGAFSTGFRAPSLHQQHFSYVSTTLLTNGLLGNSGIFTNDSPVAQALGIPKLKQETSQNISLGLALRPVSNLSISVDAYRIRVENRIVLTGLFGFTPFGEPVAAIQKLLLPFQADGARFFANAINTTTQGLDVVVNHSTNLGSGRLTTTLSGNFNRTKADDQFNLPTRLAGQEDVFFSPNERGLIEVVNPRQKINLLLNFTGTKFGVTLANVYFGEATRNGFPYGPVQTFSGKVVTDLSLSYTLRPALTLTAGANNLLNVYPDQQAYGNSYFGVFKYAPVQMGMNGAFYFVRLVSLLGKS</sequence>
<dbReference type="AlphaFoldDB" id="A0A939G7D3"/>
<keyword evidence="13" id="KW-0675">Receptor</keyword>
<dbReference type="InterPro" id="IPR000531">
    <property type="entry name" value="Beta-barrel_TonB"/>
</dbReference>
<dbReference type="SUPFAM" id="SSF56935">
    <property type="entry name" value="Porins"/>
    <property type="match status" value="1"/>
</dbReference>
<comment type="similarity">
    <text evidence="8 9">Belongs to the TonB-dependent receptor family.</text>
</comment>
<gene>
    <name evidence="13" type="ORF">J2I48_09000</name>
</gene>
<feature type="chain" id="PRO_5037267036" evidence="10">
    <location>
        <begin position="19"/>
        <end position="909"/>
    </location>
</feature>
<dbReference type="Gene3D" id="2.170.130.10">
    <property type="entry name" value="TonB-dependent receptor, plug domain"/>
    <property type="match status" value="1"/>
</dbReference>
<dbReference type="RefSeq" id="WP_207335082.1">
    <property type="nucleotide sequence ID" value="NZ_JAFMYU010000005.1"/>
</dbReference>